<comment type="caution">
    <text evidence="2">The sequence shown here is derived from an EMBL/GenBank/DDBJ whole genome shotgun (WGS) entry which is preliminary data.</text>
</comment>
<sequence length="112" mass="11825">MQPIFVSVETTTGCRRGTRRSMGGALALRGTRRSGAMSGLGDRGTSSSVVAVLPPAAARPAAGLQCAKRGQDEAGVAEVFGEMPPQLIEILFSQMRCPSNPEFSIRTSSWIQ</sequence>
<dbReference type="EMBL" id="JAAALK010000283">
    <property type="protein sequence ID" value="KAG8076623.1"/>
    <property type="molecule type" value="Genomic_DNA"/>
</dbReference>
<reference evidence="2" key="1">
    <citation type="journal article" date="2021" name="bioRxiv">
        <title>Whole Genome Assembly and Annotation of Northern Wild Rice, Zizania palustris L., Supports a Whole Genome Duplication in the Zizania Genus.</title>
        <authorList>
            <person name="Haas M."/>
            <person name="Kono T."/>
            <person name="Macchietto M."/>
            <person name="Millas R."/>
            <person name="McGilp L."/>
            <person name="Shao M."/>
            <person name="Duquette J."/>
            <person name="Hirsch C.N."/>
            <person name="Kimball J."/>
        </authorList>
    </citation>
    <scope>NUCLEOTIDE SEQUENCE</scope>
    <source>
        <tissue evidence="2">Fresh leaf tissue</tissue>
    </source>
</reference>
<gene>
    <name evidence="2" type="ORF">GUJ93_ZPchr0006g44281</name>
</gene>
<protein>
    <submittedName>
        <fullName evidence="2">Uncharacterized protein</fullName>
    </submittedName>
</protein>
<organism evidence="2 3">
    <name type="scientific">Zizania palustris</name>
    <name type="common">Northern wild rice</name>
    <dbReference type="NCBI Taxonomy" id="103762"/>
    <lineage>
        <taxon>Eukaryota</taxon>
        <taxon>Viridiplantae</taxon>
        <taxon>Streptophyta</taxon>
        <taxon>Embryophyta</taxon>
        <taxon>Tracheophyta</taxon>
        <taxon>Spermatophyta</taxon>
        <taxon>Magnoliopsida</taxon>
        <taxon>Liliopsida</taxon>
        <taxon>Poales</taxon>
        <taxon>Poaceae</taxon>
        <taxon>BOP clade</taxon>
        <taxon>Oryzoideae</taxon>
        <taxon>Oryzeae</taxon>
        <taxon>Zizaniinae</taxon>
        <taxon>Zizania</taxon>
    </lineage>
</organism>
<feature type="region of interest" description="Disordered" evidence="1">
    <location>
        <begin position="17"/>
        <end position="45"/>
    </location>
</feature>
<evidence type="ECO:0000313" key="3">
    <source>
        <dbReference type="Proteomes" id="UP000729402"/>
    </source>
</evidence>
<accession>A0A8J5W3R4</accession>
<evidence type="ECO:0000256" key="1">
    <source>
        <dbReference type="SAM" id="MobiDB-lite"/>
    </source>
</evidence>
<proteinExistence type="predicted"/>
<dbReference type="AlphaFoldDB" id="A0A8J5W3R4"/>
<name>A0A8J5W3R4_ZIZPA</name>
<evidence type="ECO:0000313" key="2">
    <source>
        <dbReference type="EMBL" id="KAG8076623.1"/>
    </source>
</evidence>
<reference evidence="2" key="2">
    <citation type="submission" date="2021-02" db="EMBL/GenBank/DDBJ databases">
        <authorList>
            <person name="Kimball J.A."/>
            <person name="Haas M.W."/>
            <person name="Macchietto M."/>
            <person name="Kono T."/>
            <person name="Duquette J."/>
            <person name="Shao M."/>
        </authorList>
    </citation>
    <scope>NUCLEOTIDE SEQUENCE</scope>
    <source>
        <tissue evidence="2">Fresh leaf tissue</tissue>
    </source>
</reference>
<keyword evidence="3" id="KW-1185">Reference proteome</keyword>
<dbReference type="Proteomes" id="UP000729402">
    <property type="component" value="Unassembled WGS sequence"/>
</dbReference>